<sequence>MVTNMPVWLTTYEPMAIDTIRHAAKRVKHALGRARGHWFTWTQLAAHMCQGNPATRVHLDRQGRIVVSAAEGTAAAYKHLCAVYDQRFAAAASLLLGQRGYRVLTAEYPLGLQLKPTFA</sequence>
<reference evidence="1 2" key="1">
    <citation type="submission" date="2012-04" db="EMBL/GenBank/DDBJ databases">
        <title>The Genome Sequence of Saprolegnia declina VS20.</title>
        <authorList>
            <consortium name="The Broad Institute Genome Sequencing Platform"/>
            <person name="Russ C."/>
            <person name="Nusbaum C."/>
            <person name="Tyler B."/>
            <person name="van West P."/>
            <person name="Dieguez-Uribeondo J."/>
            <person name="de Bruijn I."/>
            <person name="Tripathy S."/>
            <person name="Jiang R."/>
            <person name="Young S.K."/>
            <person name="Zeng Q."/>
            <person name="Gargeya S."/>
            <person name="Fitzgerald M."/>
            <person name="Haas B."/>
            <person name="Abouelleil A."/>
            <person name="Alvarado L."/>
            <person name="Arachchi H.M."/>
            <person name="Berlin A."/>
            <person name="Chapman S.B."/>
            <person name="Goldberg J."/>
            <person name="Griggs A."/>
            <person name="Gujja S."/>
            <person name="Hansen M."/>
            <person name="Howarth C."/>
            <person name="Imamovic A."/>
            <person name="Larimer J."/>
            <person name="McCowen C."/>
            <person name="Montmayeur A."/>
            <person name="Murphy C."/>
            <person name="Neiman D."/>
            <person name="Pearson M."/>
            <person name="Priest M."/>
            <person name="Roberts A."/>
            <person name="Saif S."/>
            <person name="Shea T."/>
            <person name="Sisk P."/>
            <person name="Sykes S."/>
            <person name="Wortman J."/>
            <person name="Nusbaum C."/>
            <person name="Birren B."/>
        </authorList>
    </citation>
    <scope>NUCLEOTIDE SEQUENCE [LARGE SCALE GENOMIC DNA]</scope>
    <source>
        <strain evidence="1 2">VS20</strain>
    </source>
</reference>
<keyword evidence="2" id="KW-1185">Reference proteome</keyword>
<dbReference type="Proteomes" id="UP000030762">
    <property type="component" value="Unassembled WGS sequence"/>
</dbReference>
<gene>
    <name evidence="1" type="ORF">SDRG_09076</name>
</gene>
<dbReference type="RefSeq" id="XP_008613210.1">
    <property type="nucleotide sequence ID" value="XM_008614988.1"/>
</dbReference>
<dbReference type="OrthoDB" id="79339at2759"/>
<name>T0QIM4_SAPDV</name>
<protein>
    <submittedName>
        <fullName evidence="1">Uncharacterized protein</fullName>
    </submittedName>
</protein>
<organism evidence="1 2">
    <name type="scientific">Saprolegnia diclina (strain VS20)</name>
    <dbReference type="NCBI Taxonomy" id="1156394"/>
    <lineage>
        <taxon>Eukaryota</taxon>
        <taxon>Sar</taxon>
        <taxon>Stramenopiles</taxon>
        <taxon>Oomycota</taxon>
        <taxon>Saprolegniomycetes</taxon>
        <taxon>Saprolegniales</taxon>
        <taxon>Saprolegniaceae</taxon>
        <taxon>Saprolegnia</taxon>
    </lineage>
</organism>
<dbReference type="AlphaFoldDB" id="T0QIM4"/>
<dbReference type="EMBL" id="JH767159">
    <property type="protein sequence ID" value="EQC33570.1"/>
    <property type="molecule type" value="Genomic_DNA"/>
</dbReference>
<proteinExistence type="predicted"/>
<dbReference type="VEuPathDB" id="FungiDB:SDRG_09076"/>
<dbReference type="InParanoid" id="T0QIM4"/>
<dbReference type="GeneID" id="19949803"/>
<accession>T0QIM4</accession>
<evidence type="ECO:0000313" key="1">
    <source>
        <dbReference type="EMBL" id="EQC33570.1"/>
    </source>
</evidence>
<evidence type="ECO:0000313" key="2">
    <source>
        <dbReference type="Proteomes" id="UP000030762"/>
    </source>
</evidence>